<comment type="caution">
    <text evidence="1">The sequence shown here is derived from an EMBL/GenBank/DDBJ whole genome shotgun (WGS) entry which is preliminary data.</text>
</comment>
<reference evidence="1 2" key="2">
    <citation type="journal article" date="2022" name="Mol. Ecol. Resour.">
        <title>The genomes of chicory, endive, great burdock and yacon provide insights into Asteraceae paleo-polyploidization history and plant inulin production.</title>
        <authorList>
            <person name="Fan W."/>
            <person name="Wang S."/>
            <person name="Wang H."/>
            <person name="Wang A."/>
            <person name="Jiang F."/>
            <person name="Liu H."/>
            <person name="Zhao H."/>
            <person name="Xu D."/>
            <person name="Zhang Y."/>
        </authorList>
    </citation>
    <scope>NUCLEOTIDE SEQUENCE [LARGE SCALE GENOMIC DNA]</scope>
    <source>
        <strain evidence="2">cv. Punajuju</strain>
        <tissue evidence="1">Leaves</tissue>
    </source>
</reference>
<proteinExistence type="predicted"/>
<sequence length="89" mass="10013">MQNFQRRSKANGDVETGKARLPQPIGRVKTPRKTIVYVFFFRYVTRGSPGGFGSGLRNPVSVDGSTTFHRLSIPTRLHRLVFASFCILN</sequence>
<accession>A0ACB9BQC9</accession>
<name>A0ACB9BQC9_CICIN</name>
<reference evidence="2" key="1">
    <citation type="journal article" date="2022" name="Mol. Ecol. Resour.">
        <title>The genomes of chicory, endive, great burdock and yacon provide insights into Asteraceae palaeo-polyploidization history and plant inulin production.</title>
        <authorList>
            <person name="Fan W."/>
            <person name="Wang S."/>
            <person name="Wang H."/>
            <person name="Wang A."/>
            <person name="Jiang F."/>
            <person name="Liu H."/>
            <person name="Zhao H."/>
            <person name="Xu D."/>
            <person name="Zhang Y."/>
        </authorList>
    </citation>
    <scope>NUCLEOTIDE SEQUENCE [LARGE SCALE GENOMIC DNA]</scope>
    <source>
        <strain evidence="2">cv. Punajuju</strain>
    </source>
</reference>
<evidence type="ECO:0000313" key="1">
    <source>
        <dbReference type="EMBL" id="KAI3724205.1"/>
    </source>
</evidence>
<protein>
    <submittedName>
        <fullName evidence="1">Uncharacterized protein</fullName>
    </submittedName>
</protein>
<dbReference type="Proteomes" id="UP001055811">
    <property type="component" value="Linkage Group LG06"/>
</dbReference>
<keyword evidence="2" id="KW-1185">Reference proteome</keyword>
<organism evidence="1 2">
    <name type="scientific">Cichorium intybus</name>
    <name type="common">Chicory</name>
    <dbReference type="NCBI Taxonomy" id="13427"/>
    <lineage>
        <taxon>Eukaryota</taxon>
        <taxon>Viridiplantae</taxon>
        <taxon>Streptophyta</taxon>
        <taxon>Embryophyta</taxon>
        <taxon>Tracheophyta</taxon>
        <taxon>Spermatophyta</taxon>
        <taxon>Magnoliopsida</taxon>
        <taxon>eudicotyledons</taxon>
        <taxon>Gunneridae</taxon>
        <taxon>Pentapetalae</taxon>
        <taxon>asterids</taxon>
        <taxon>campanulids</taxon>
        <taxon>Asterales</taxon>
        <taxon>Asteraceae</taxon>
        <taxon>Cichorioideae</taxon>
        <taxon>Cichorieae</taxon>
        <taxon>Cichoriinae</taxon>
        <taxon>Cichorium</taxon>
    </lineage>
</organism>
<evidence type="ECO:0000313" key="2">
    <source>
        <dbReference type="Proteomes" id="UP001055811"/>
    </source>
</evidence>
<gene>
    <name evidence="1" type="ORF">L2E82_35975</name>
</gene>
<dbReference type="EMBL" id="CM042014">
    <property type="protein sequence ID" value="KAI3724205.1"/>
    <property type="molecule type" value="Genomic_DNA"/>
</dbReference>